<dbReference type="Pfam" id="PF01966">
    <property type="entry name" value="HD"/>
    <property type="match status" value="1"/>
</dbReference>
<dbReference type="InterPro" id="IPR006674">
    <property type="entry name" value="HD_domain"/>
</dbReference>
<proteinExistence type="predicted"/>
<dbReference type="SUPFAM" id="SSF109604">
    <property type="entry name" value="HD-domain/PDEase-like"/>
    <property type="match status" value="1"/>
</dbReference>
<feature type="domain" description="HD" evidence="1">
    <location>
        <begin position="59"/>
        <end position="121"/>
    </location>
</feature>
<evidence type="ECO:0000313" key="2">
    <source>
        <dbReference type="EMBL" id="CAB4795807.1"/>
    </source>
</evidence>
<dbReference type="PANTHER" id="PTHR40202:SF1">
    <property type="entry name" value="HD DOMAIN-CONTAINING PROTEIN"/>
    <property type="match status" value="1"/>
</dbReference>
<name>A0A6J6XPK8_9ZZZZ</name>
<dbReference type="InterPro" id="IPR052567">
    <property type="entry name" value="OP_Dioxygenase"/>
</dbReference>
<dbReference type="EMBL" id="CAFAAG010000074">
    <property type="protein sequence ID" value="CAB4795807.1"/>
    <property type="molecule type" value="Genomic_DNA"/>
</dbReference>
<dbReference type="AlphaFoldDB" id="A0A6J6XPK8"/>
<dbReference type="PANTHER" id="PTHR40202">
    <property type="match status" value="1"/>
</dbReference>
<accession>A0A6J6XPK8</accession>
<dbReference type="Gene3D" id="1.10.3210.10">
    <property type="entry name" value="Hypothetical protein af1432"/>
    <property type="match status" value="1"/>
</dbReference>
<organism evidence="2">
    <name type="scientific">freshwater metagenome</name>
    <dbReference type="NCBI Taxonomy" id="449393"/>
    <lineage>
        <taxon>unclassified sequences</taxon>
        <taxon>metagenomes</taxon>
        <taxon>ecological metagenomes</taxon>
    </lineage>
</organism>
<protein>
    <submittedName>
        <fullName evidence="2">Unannotated protein</fullName>
    </submittedName>
</protein>
<gene>
    <name evidence="2" type="ORF">UFOPK2975_00953</name>
</gene>
<sequence>MTSSIEPRRATFRSFAESTREDWDDLTEQYKVVQGRVASQVVEQLEKLRGEFLGYPVDRLEHSLQTATRAERDGRDEEYVVCALVHDIGDSLAPDNHEAIAAAVLKPFVSPANYWMVAHHGIFQGYYFWHHIGLNKNARDEYRDHEHYALTEEFCAKYDQVSFDVDYKSEPLEHFVPLLHKFFALR</sequence>
<reference evidence="2" key="1">
    <citation type="submission" date="2020-05" db="EMBL/GenBank/DDBJ databases">
        <authorList>
            <person name="Chiriac C."/>
            <person name="Salcher M."/>
            <person name="Ghai R."/>
            <person name="Kavagutti S V."/>
        </authorList>
    </citation>
    <scope>NUCLEOTIDE SEQUENCE</scope>
</reference>
<evidence type="ECO:0000259" key="1">
    <source>
        <dbReference type="Pfam" id="PF01966"/>
    </source>
</evidence>